<sequence length="93" mass="10990">MRFVVRSAIALAQQNRLRVRSFGTTRNFSSSSNERWFWTKKMTHGDAISIYFFYNLLYLAFGPPKSWKKIAEMDEELKTKKKMKSEGNLEKIC</sequence>
<name>A0A6D2JJB1_9BRAS</name>
<protein>
    <submittedName>
        <fullName evidence="1">Uncharacterized protein</fullName>
    </submittedName>
</protein>
<gene>
    <name evidence="1" type="ORF">MERR_LOCUS28387</name>
</gene>
<comment type="caution">
    <text evidence="1">The sequence shown here is derived from an EMBL/GenBank/DDBJ whole genome shotgun (WGS) entry which is preliminary data.</text>
</comment>
<dbReference type="AlphaFoldDB" id="A0A6D2JJB1"/>
<evidence type="ECO:0000313" key="1">
    <source>
        <dbReference type="EMBL" id="CAA7041152.1"/>
    </source>
</evidence>
<organism evidence="1 2">
    <name type="scientific">Microthlaspi erraticum</name>
    <dbReference type="NCBI Taxonomy" id="1685480"/>
    <lineage>
        <taxon>Eukaryota</taxon>
        <taxon>Viridiplantae</taxon>
        <taxon>Streptophyta</taxon>
        <taxon>Embryophyta</taxon>
        <taxon>Tracheophyta</taxon>
        <taxon>Spermatophyta</taxon>
        <taxon>Magnoliopsida</taxon>
        <taxon>eudicotyledons</taxon>
        <taxon>Gunneridae</taxon>
        <taxon>Pentapetalae</taxon>
        <taxon>rosids</taxon>
        <taxon>malvids</taxon>
        <taxon>Brassicales</taxon>
        <taxon>Brassicaceae</taxon>
        <taxon>Coluteocarpeae</taxon>
        <taxon>Microthlaspi</taxon>
    </lineage>
</organism>
<reference evidence="1" key="1">
    <citation type="submission" date="2020-01" db="EMBL/GenBank/DDBJ databases">
        <authorList>
            <person name="Mishra B."/>
        </authorList>
    </citation>
    <scope>NUCLEOTIDE SEQUENCE [LARGE SCALE GENOMIC DNA]</scope>
</reference>
<proteinExistence type="predicted"/>
<accession>A0A6D2JJB1</accession>
<keyword evidence="2" id="KW-1185">Reference proteome</keyword>
<dbReference type="EMBL" id="CACVBM020001240">
    <property type="protein sequence ID" value="CAA7041152.1"/>
    <property type="molecule type" value="Genomic_DNA"/>
</dbReference>
<dbReference type="Proteomes" id="UP000467841">
    <property type="component" value="Unassembled WGS sequence"/>
</dbReference>
<evidence type="ECO:0000313" key="2">
    <source>
        <dbReference type="Proteomes" id="UP000467841"/>
    </source>
</evidence>